<dbReference type="Pfam" id="PF01381">
    <property type="entry name" value="HTH_3"/>
    <property type="match status" value="1"/>
</dbReference>
<evidence type="ECO:0000259" key="1">
    <source>
        <dbReference type="PROSITE" id="PS50943"/>
    </source>
</evidence>
<feature type="domain" description="HTH cro/C1-type" evidence="1">
    <location>
        <begin position="7"/>
        <end position="62"/>
    </location>
</feature>
<name>A0AAT9P3C7_9STAP</name>
<accession>A0AAT9P3C7</accession>
<sequence length="125" mass="14379">MTFSKRLKMARENKGITLAELGKLINKTEATVQRYESGNIKNLKNDTIESIAKALNISPSFLMGWDDKETSQSIDIVKNLEEQGIIINFADYEGFEKLSDEEKLEFQKKIEEAVQFELFKRNQGK</sequence>
<evidence type="ECO:0000313" key="2">
    <source>
        <dbReference type="EMBL" id="QYA32283.1"/>
    </source>
</evidence>
<dbReference type="AlphaFoldDB" id="A0AAT9P3C7"/>
<protein>
    <submittedName>
        <fullName evidence="2">Helix-turn-helix transcriptional regulator</fullName>
    </submittedName>
</protein>
<dbReference type="SMART" id="SM00530">
    <property type="entry name" value="HTH_XRE"/>
    <property type="match status" value="1"/>
</dbReference>
<dbReference type="CDD" id="cd00093">
    <property type="entry name" value="HTH_XRE"/>
    <property type="match status" value="1"/>
</dbReference>
<gene>
    <name evidence="2" type="ORF">KYI10_07780</name>
</gene>
<reference evidence="2" key="1">
    <citation type="submission" date="2021-07" db="EMBL/GenBank/DDBJ databases">
        <title>Prevalence and characterization of methicillin-resistant Macrococcus spp. in food producing animals and meat in Switzerland in 2019.</title>
        <authorList>
            <person name="Keller J.E."/>
            <person name="Schwendener S."/>
            <person name="Neuenschwander J."/>
            <person name="Overesch G."/>
            <person name="Perreten V."/>
        </authorList>
    </citation>
    <scope>NUCLEOTIDE SEQUENCE</scope>
    <source>
        <strain evidence="2">19Msa1099</strain>
    </source>
</reference>
<dbReference type="EMBL" id="CP079955">
    <property type="protein sequence ID" value="QYA32283.1"/>
    <property type="molecule type" value="Genomic_DNA"/>
</dbReference>
<organism evidence="2">
    <name type="scientific">Macrococcus psychrotolerans</name>
    <dbReference type="NCBI Taxonomy" id="3039389"/>
    <lineage>
        <taxon>Bacteria</taxon>
        <taxon>Bacillati</taxon>
        <taxon>Bacillota</taxon>
        <taxon>Bacilli</taxon>
        <taxon>Bacillales</taxon>
        <taxon>Staphylococcaceae</taxon>
        <taxon>Macrococcus</taxon>
    </lineage>
</organism>
<proteinExistence type="predicted"/>
<dbReference type="PROSITE" id="PS50943">
    <property type="entry name" value="HTH_CROC1"/>
    <property type="match status" value="1"/>
</dbReference>
<dbReference type="InterPro" id="IPR001387">
    <property type="entry name" value="Cro/C1-type_HTH"/>
</dbReference>